<keyword evidence="5" id="KW-1185">Reference proteome</keyword>
<protein>
    <submittedName>
        <fullName evidence="4">Phospho-2-dehydro-3-deoxyheptonate aldolase</fullName>
        <ecNumber evidence="4">2.5.1.54</ecNumber>
    </submittedName>
</protein>
<reference evidence="4 5" key="1">
    <citation type="submission" date="2022-09" db="EMBL/GenBank/DDBJ databases">
        <authorList>
            <person name="Kop L."/>
        </authorList>
    </citation>
    <scope>NUCLEOTIDE SEQUENCE [LARGE SCALE GENOMIC DNA]</scope>
    <source>
        <strain evidence="4 5">347</strain>
    </source>
</reference>
<dbReference type="SUPFAM" id="SSF51569">
    <property type="entry name" value="Aldolase"/>
    <property type="match status" value="1"/>
</dbReference>
<dbReference type="RefSeq" id="WP_282010279.1">
    <property type="nucleotide sequence ID" value="NZ_OX336137.1"/>
</dbReference>
<dbReference type="Gene3D" id="3.20.20.70">
    <property type="entry name" value="Aldolase class I"/>
    <property type="match status" value="1"/>
</dbReference>
<dbReference type="InterPro" id="IPR006268">
    <property type="entry name" value="DAHP_syn_2"/>
</dbReference>
<accession>A0ABM9HB48</accession>
<dbReference type="Proteomes" id="UP001157733">
    <property type="component" value="Chromosome"/>
</dbReference>
<gene>
    <name evidence="4" type="primary">aroF</name>
    <name evidence="4" type="ORF">NSPWAT_0472</name>
</gene>
<proteinExistence type="predicted"/>
<dbReference type="NCBIfam" id="NF009239">
    <property type="entry name" value="PRK12595.1"/>
    <property type="match status" value="1"/>
</dbReference>
<evidence type="ECO:0000259" key="2">
    <source>
        <dbReference type="Pfam" id="PF00793"/>
    </source>
</evidence>
<dbReference type="PANTHER" id="PTHR43018:SF3">
    <property type="entry name" value="CARBOXYSOME FORMATION PROTEIN"/>
    <property type="match status" value="1"/>
</dbReference>
<dbReference type="PANTHER" id="PTHR43018">
    <property type="entry name" value="PHOSPHO-2-DEHYDRO-3-DEOXYHEPTONATE ALDOLASE"/>
    <property type="match status" value="1"/>
</dbReference>
<dbReference type="InterPro" id="IPR041071">
    <property type="entry name" value="DAHP_snth_FXD"/>
</dbReference>
<evidence type="ECO:0000256" key="1">
    <source>
        <dbReference type="ARBA" id="ARBA00022679"/>
    </source>
</evidence>
<feature type="domain" description="DAHP synthetase I/KDSA" evidence="2">
    <location>
        <begin position="89"/>
        <end position="324"/>
    </location>
</feature>
<feature type="domain" description="DAHP synthase ferredoxin-like" evidence="3">
    <location>
        <begin position="1"/>
        <end position="69"/>
    </location>
</feature>
<dbReference type="Gene3D" id="3.30.70.1140">
    <property type="entry name" value="Phospho-2-dehydro-3-deoxyheptonate aldolase, domain 1"/>
    <property type="match status" value="1"/>
</dbReference>
<dbReference type="EC" id="2.5.1.54" evidence="4"/>
<evidence type="ECO:0000259" key="3">
    <source>
        <dbReference type="Pfam" id="PF18152"/>
    </source>
</evidence>
<dbReference type="EMBL" id="OX336137">
    <property type="protein sequence ID" value="CAI2717331.1"/>
    <property type="molecule type" value="Genomic_DNA"/>
</dbReference>
<dbReference type="Pfam" id="PF00793">
    <property type="entry name" value="DAHP_synth_1"/>
    <property type="match status" value="1"/>
</dbReference>
<dbReference type="GO" id="GO:0003849">
    <property type="term" value="F:3-deoxy-7-phosphoheptulonate synthase activity"/>
    <property type="evidence" value="ECO:0007669"/>
    <property type="project" value="UniProtKB-EC"/>
</dbReference>
<dbReference type="InterPro" id="IPR006218">
    <property type="entry name" value="DAHP1/KDSA"/>
</dbReference>
<evidence type="ECO:0000313" key="5">
    <source>
        <dbReference type="Proteomes" id="UP001157733"/>
    </source>
</evidence>
<name>A0ABM9HB48_9BACT</name>
<dbReference type="NCBIfam" id="TIGR01361">
    <property type="entry name" value="DAHP_synth_Bsub"/>
    <property type="match status" value="1"/>
</dbReference>
<dbReference type="InterPro" id="IPR052899">
    <property type="entry name" value="Class-I_DAHP_synthase"/>
</dbReference>
<evidence type="ECO:0000313" key="4">
    <source>
        <dbReference type="EMBL" id="CAI2717331.1"/>
    </source>
</evidence>
<dbReference type="NCBIfam" id="NF006421">
    <property type="entry name" value="PRK08673.1"/>
    <property type="match status" value="1"/>
</dbReference>
<dbReference type="Pfam" id="PF18152">
    <property type="entry name" value="DAHP_snth_FXD"/>
    <property type="match status" value="1"/>
</dbReference>
<organism evidence="4 5">
    <name type="scientific">Nitrospina watsonii</name>
    <dbReference type="NCBI Taxonomy" id="1323948"/>
    <lineage>
        <taxon>Bacteria</taxon>
        <taxon>Pseudomonadati</taxon>
        <taxon>Nitrospinota/Tectimicrobiota group</taxon>
        <taxon>Nitrospinota</taxon>
        <taxon>Nitrospinia</taxon>
        <taxon>Nitrospinales</taxon>
        <taxon>Nitrospinaceae</taxon>
        <taxon>Nitrospina</taxon>
    </lineage>
</organism>
<keyword evidence="1 4" id="KW-0808">Transferase</keyword>
<sequence>MIVVLRPDTSPEEVQAVKEKIKENGFTPHEIQGVERKVIGAVGDEHFKDHLMEVLDSMPGVEDVIPILKPYKLAGREIKSANSVIECNGVQVGGEALALIAGPCSVESHDQLIATATSVKHAGANMLRGGAYKPRTSPYSFQGMEEEGLKLLKEAREATHLPIVTEVMNPSDVQLVARYADVLQVGARNVQNFSLLKELGKVDKPVLLKRGMMTTIKEFLMSAEYILSEGNKNVILCERGIRTFETATRNTLDISCVPVLKRETHLPIIIDPSHATGHWDLVEPMARAAVAAGADGLMIEVHPDPVNAFSDGPQSLKPSKFIRLVENIRPFAKLMGRTL</sequence>
<dbReference type="InterPro" id="IPR013785">
    <property type="entry name" value="Aldolase_TIM"/>
</dbReference>